<feature type="compositionally biased region" description="Polar residues" evidence="2">
    <location>
        <begin position="28"/>
        <end position="48"/>
    </location>
</feature>
<comment type="caution">
    <text evidence="3">The sequence shown here is derived from an EMBL/GenBank/DDBJ whole genome shotgun (WGS) entry which is preliminary data.</text>
</comment>
<feature type="region of interest" description="Disordered" evidence="2">
    <location>
        <begin position="898"/>
        <end position="923"/>
    </location>
</feature>
<feature type="compositionally biased region" description="Polar residues" evidence="2">
    <location>
        <begin position="1"/>
        <end position="12"/>
    </location>
</feature>
<evidence type="ECO:0000256" key="2">
    <source>
        <dbReference type="SAM" id="MobiDB-lite"/>
    </source>
</evidence>
<feature type="region of interest" description="Disordered" evidence="2">
    <location>
        <begin position="166"/>
        <end position="189"/>
    </location>
</feature>
<reference evidence="3 4" key="1">
    <citation type="submission" date="2024-01" db="EMBL/GenBank/DDBJ databases">
        <authorList>
            <person name="Allen C."/>
            <person name="Tagirdzhanova G."/>
        </authorList>
    </citation>
    <scope>NUCLEOTIDE SEQUENCE [LARGE SCALE GENOMIC DNA]</scope>
    <source>
        <strain evidence="3 4">CBS 573.63</strain>
    </source>
</reference>
<organism evidence="3 4">
    <name type="scientific">Sporothrix epigloea</name>
    <dbReference type="NCBI Taxonomy" id="1892477"/>
    <lineage>
        <taxon>Eukaryota</taxon>
        <taxon>Fungi</taxon>
        <taxon>Dikarya</taxon>
        <taxon>Ascomycota</taxon>
        <taxon>Pezizomycotina</taxon>
        <taxon>Sordariomycetes</taxon>
        <taxon>Sordariomycetidae</taxon>
        <taxon>Ophiostomatales</taxon>
        <taxon>Ophiostomataceae</taxon>
        <taxon>Sporothrix</taxon>
    </lineage>
</organism>
<feature type="coiled-coil region" evidence="1">
    <location>
        <begin position="399"/>
        <end position="511"/>
    </location>
</feature>
<feature type="region of interest" description="Disordered" evidence="2">
    <location>
        <begin position="1"/>
        <end position="127"/>
    </location>
</feature>
<evidence type="ECO:0000313" key="4">
    <source>
        <dbReference type="Proteomes" id="UP001642501"/>
    </source>
</evidence>
<dbReference type="Proteomes" id="UP001642501">
    <property type="component" value="Unassembled WGS sequence"/>
</dbReference>
<feature type="coiled-coil region" evidence="1">
    <location>
        <begin position="632"/>
        <end position="666"/>
    </location>
</feature>
<dbReference type="EMBL" id="CAWUOM010000132">
    <property type="protein sequence ID" value="CAK7273409.1"/>
    <property type="molecule type" value="Genomic_DNA"/>
</dbReference>
<accession>A0ABP0DYY2</accession>
<proteinExistence type="predicted"/>
<feature type="compositionally biased region" description="Low complexity" evidence="2">
    <location>
        <begin position="83"/>
        <end position="99"/>
    </location>
</feature>
<evidence type="ECO:0000313" key="3">
    <source>
        <dbReference type="EMBL" id="CAK7273409.1"/>
    </source>
</evidence>
<keyword evidence="4" id="KW-1185">Reference proteome</keyword>
<sequence>MDRDNPSTSSSLRGGATFVEKTKLEYRPTQNDTSGHIVPLSNTHTSFPTRALPHLGSKQQLSSTSRPSLTDDETSGSDITPQRASSLLSSSSASTTRRNGNSRRVIRPADRSRPTVHFNNSRSAAPLMPIAPSTAAVDNKSANGLSFTPTNSKTSGLSWRTALSWRTSPSSMQQNSTAPSNGHKDSSACDGSIASSISTCPSSTSYSTKRVTFDSSETEDSASCLSASTQATSVDEHEGFDECDNHNKFEPCKSSTTFIPAPEQTSIYTVQSSSPLRTSARFLNLAATPVQQPARWRSRSVGGINREMLRSEAVELSQIPAQQLHNSYTYVPTGELSQDAAKMSGSSVVSITSTATSTDTNTTKNMQAQFEAHKVALEAQFELRQQAWDVEKSKLSEELRAAMDSLGKSQANAENLRREANEQRQRMLALSQENESLKEVQENAVRAQDGALQAWAASDRQEILQLQADLESAREACSNTQTALTEAHQTLATANVALDELRVALAEEQNTSALFREGKMAFESRCSDLEVKCSSLESQVVVARSANKELHLLLASQIDDLTATKEALQVRIGILEEEEATRVAATVAAVAATKTAEDKLVAVTVHFAEEKKALEDAVISAEAKAAALDIAKMAITEEHKACREKIEELNATFAAKAEELDMLTADLAVANAARASMHETAVGHDAAINKARLDGGEAATAAVIEVSDAPQTTIDNLQAEVANLKMGCGSLKSAAAAERTVGEAPALFNTDNNALLEKYTELEASYGELQEKYAALEAALDNGKEPAAVTLAAAKANSATSPEGALTTETANDAIELAAKSSQLSELTASFQHIQAAYTTSEAEVMALRDQLAKMRGKLANLAVTVANSSSSATKKNVKGKKDELVIVRTHGDRGRFQVMRKSELHRSRSNSQSSRKTDYDSA</sequence>
<keyword evidence="1" id="KW-0175">Coiled coil</keyword>
<name>A0ABP0DYY2_9PEZI</name>
<feature type="compositionally biased region" description="Basic and acidic residues" evidence="2">
    <location>
        <begin position="898"/>
        <end position="907"/>
    </location>
</feature>
<protein>
    <submittedName>
        <fullName evidence="3">Uncharacterized protein</fullName>
    </submittedName>
</protein>
<feature type="compositionally biased region" description="Polar residues" evidence="2">
    <location>
        <begin position="166"/>
        <end position="180"/>
    </location>
</feature>
<gene>
    <name evidence="3" type="ORF">SEPCBS57363_005638</name>
</gene>
<feature type="coiled-coil region" evidence="1">
    <location>
        <begin position="752"/>
        <end position="779"/>
    </location>
</feature>
<evidence type="ECO:0000256" key="1">
    <source>
        <dbReference type="SAM" id="Coils"/>
    </source>
</evidence>
<feature type="compositionally biased region" description="Polar residues" evidence="2">
    <location>
        <begin position="57"/>
        <end position="68"/>
    </location>
</feature>